<dbReference type="OrthoDB" id="6372928at2759"/>
<dbReference type="EMBL" id="OA883477">
    <property type="protein sequence ID" value="CAD7279022.1"/>
    <property type="molecule type" value="Genomic_DNA"/>
</dbReference>
<gene>
    <name evidence="7" type="ORF">NMOB1V02_LOCUS6709</name>
</gene>
<dbReference type="GO" id="GO:0000724">
    <property type="term" value="P:double-strand break repair via homologous recombination"/>
    <property type="evidence" value="ECO:0007669"/>
    <property type="project" value="TreeGrafter"/>
</dbReference>
<evidence type="ECO:0000259" key="6">
    <source>
        <dbReference type="PROSITE" id="PS51192"/>
    </source>
</evidence>
<accession>A0A7R9BRW3</accession>
<dbReference type="PANTHER" id="PTHR13710:SF105">
    <property type="entry name" value="ATP-DEPENDENT DNA HELICASE Q1"/>
    <property type="match status" value="1"/>
</dbReference>
<name>A0A7R9BRW3_9CRUS</name>
<dbReference type="GO" id="GO:0005524">
    <property type="term" value="F:ATP binding"/>
    <property type="evidence" value="ECO:0007669"/>
    <property type="project" value="InterPro"/>
</dbReference>
<dbReference type="EMBL" id="CAJPEX010001440">
    <property type="protein sequence ID" value="CAG0919174.1"/>
    <property type="molecule type" value="Genomic_DNA"/>
</dbReference>
<dbReference type="InterPro" id="IPR027417">
    <property type="entry name" value="P-loop_NTPase"/>
</dbReference>
<organism evidence="7">
    <name type="scientific">Notodromas monacha</name>
    <dbReference type="NCBI Taxonomy" id="399045"/>
    <lineage>
        <taxon>Eukaryota</taxon>
        <taxon>Metazoa</taxon>
        <taxon>Ecdysozoa</taxon>
        <taxon>Arthropoda</taxon>
        <taxon>Crustacea</taxon>
        <taxon>Oligostraca</taxon>
        <taxon>Ostracoda</taxon>
        <taxon>Podocopa</taxon>
        <taxon>Podocopida</taxon>
        <taxon>Cypridocopina</taxon>
        <taxon>Cypridoidea</taxon>
        <taxon>Cyprididae</taxon>
        <taxon>Notodromas</taxon>
    </lineage>
</organism>
<dbReference type="AlphaFoldDB" id="A0A7R9BRW3"/>
<proteinExistence type="inferred from homology"/>
<dbReference type="Gene3D" id="3.40.50.300">
    <property type="entry name" value="P-loop containing nucleotide triphosphate hydrolases"/>
    <property type="match status" value="1"/>
</dbReference>
<dbReference type="EC" id="5.6.2.4" evidence="5"/>
<dbReference type="GO" id="GO:0005694">
    <property type="term" value="C:chromosome"/>
    <property type="evidence" value="ECO:0007669"/>
    <property type="project" value="TreeGrafter"/>
</dbReference>
<dbReference type="SUPFAM" id="SSF52540">
    <property type="entry name" value="P-loop containing nucleoside triphosphate hydrolases"/>
    <property type="match status" value="1"/>
</dbReference>
<comment type="catalytic activity">
    <reaction evidence="4">
        <text>Couples ATP hydrolysis with the unwinding of duplex DNA by translocating in the 3'-5' direction.</text>
        <dbReference type="EC" id="5.6.2.4"/>
    </reaction>
</comment>
<evidence type="ECO:0000256" key="2">
    <source>
        <dbReference type="ARBA" id="ARBA00023125"/>
    </source>
</evidence>
<protein>
    <recommendedName>
        <fullName evidence="5">DNA 3'-5' helicase</fullName>
        <ecNumber evidence="5">5.6.2.4</ecNumber>
    </recommendedName>
</protein>
<dbReference type="Pfam" id="PF00270">
    <property type="entry name" value="DEAD"/>
    <property type="match status" value="1"/>
</dbReference>
<evidence type="ECO:0000256" key="4">
    <source>
        <dbReference type="ARBA" id="ARBA00034617"/>
    </source>
</evidence>
<dbReference type="PANTHER" id="PTHR13710">
    <property type="entry name" value="DNA HELICASE RECQ FAMILY MEMBER"/>
    <property type="match status" value="1"/>
</dbReference>
<evidence type="ECO:0000313" key="7">
    <source>
        <dbReference type="EMBL" id="CAD7279022.1"/>
    </source>
</evidence>
<evidence type="ECO:0000313" key="8">
    <source>
        <dbReference type="Proteomes" id="UP000678499"/>
    </source>
</evidence>
<evidence type="ECO:0000256" key="1">
    <source>
        <dbReference type="ARBA" id="ARBA00005446"/>
    </source>
</evidence>
<feature type="domain" description="Helicase ATP-binding" evidence="6">
    <location>
        <begin position="1"/>
        <end position="113"/>
    </location>
</feature>
<dbReference type="GO" id="GO:0003677">
    <property type="term" value="F:DNA binding"/>
    <property type="evidence" value="ECO:0007669"/>
    <property type="project" value="UniProtKB-KW"/>
</dbReference>
<dbReference type="GO" id="GO:0043138">
    <property type="term" value="F:3'-5' DNA helicase activity"/>
    <property type="evidence" value="ECO:0007669"/>
    <property type="project" value="UniProtKB-EC"/>
</dbReference>
<dbReference type="GO" id="GO:0009378">
    <property type="term" value="F:four-way junction helicase activity"/>
    <property type="evidence" value="ECO:0007669"/>
    <property type="project" value="TreeGrafter"/>
</dbReference>
<dbReference type="InterPro" id="IPR014001">
    <property type="entry name" value="Helicase_ATP-bd"/>
</dbReference>
<reference evidence="7" key="1">
    <citation type="submission" date="2020-11" db="EMBL/GenBank/DDBJ databases">
        <authorList>
            <person name="Tran Van P."/>
        </authorList>
    </citation>
    <scope>NUCLEOTIDE SEQUENCE</scope>
</reference>
<sequence>MVGFSLVVSPLVSLMEDQIMALKKLSYPAEMLSASADRKAVNEVMGAMTNPKAPLKLLLVTPEKLGKSKRFISKLQKAYEMGRFSLMAVDEVHCCSQWGHDFRRGSHSFDLTL</sequence>
<dbReference type="PROSITE" id="PS51192">
    <property type="entry name" value="HELICASE_ATP_BIND_1"/>
    <property type="match status" value="1"/>
</dbReference>
<dbReference type="Proteomes" id="UP000678499">
    <property type="component" value="Unassembled WGS sequence"/>
</dbReference>
<dbReference type="GO" id="GO:0005737">
    <property type="term" value="C:cytoplasm"/>
    <property type="evidence" value="ECO:0007669"/>
    <property type="project" value="TreeGrafter"/>
</dbReference>
<keyword evidence="3" id="KW-0413">Isomerase</keyword>
<comment type="similarity">
    <text evidence="1">Belongs to the helicase family. RecQ subfamily.</text>
</comment>
<evidence type="ECO:0000256" key="3">
    <source>
        <dbReference type="ARBA" id="ARBA00023235"/>
    </source>
</evidence>
<keyword evidence="8" id="KW-1185">Reference proteome</keyword>
<keyword evidence="2" id="KW-0238">DNA-binding</keyword>
<evidence type="ECO:0000256" key="5">
    <source>
        <dbReference type="ARBA" id="ARBA00034808"/>
    </source>
</evidence>
<dbReference type="InterPro" id="IPR011545">
    <property type="entry name" value="DEAD/DEAH_box_helicase_dom"/>
</dbReference>